<protein>
    <submittedName>
        <fullName evidence="2">Uncharacterized protein</fullName>
    </submittedName>
</protein>
<sequence length="60" mass="7156">MYLEYVVRPSLEQSEQRDAQDEQVRGVEKGTNHAAFPLRIWFVYNPPRGINVLVYFRMKI</sequence>
<evidence type="ECO:0000256" key="1">
    <source>
        <dbReference type="SAM" id="MobiDB-lite"/>
    </source>
</evidence>
<evidence type="ECO:0000313" key="2">
    <source>
        <dbReference type="EMBL" id="RZR74688.1"/>
    </source>
</evidence>
<dbReference type="EMBL" id="KV876346">
    <property type="protein sequence ID" value="RZR74688.1"/>
    <property type="molecule type" value="Genomic_DNA"/>
</dbReference>
<name>A0A445MKF7_ENSVE</name>
<accession>A0A445MKF7</accession>
<reference evidence="2" key="1">
    <citation type="journal article" date="2018" name="Data Brief">
        <title>Genome sequence data from 17 accessions of Ensete ventricosum, a staple food crop for millions in Ethiopia.</title>
        <authorList>
            <person name="Yemataw Z."/>
            <person name="Muzemil S."/>
            <person name="Ambachew D."/>
            <person name="Tripathi L."/>
            <person name="Tesfaye K."/>
            <person name="Chala A."/>
            <person name="Farbos A."/>
            <person name="O'Neill P."/>
            <person name="Moore K."/>
            <person name="Grant M."/>
            <person name="Studholme D.J."/>
        </authorList>
    </citation>
    <scope>NUCLEOTIDE SEQUENCE [LARGE SCALE GENOMIC DNA]</scope>
    <source>
        <tissue evidence="2">Leaf</tissue>
    </source>
</reference>
<proteinExistence type="predicted"/>
<organism evidence="2">
    <name type="scientific">Ensete ventricosum</name>
    <name type="common">Abyssinian banana</name>
    <name type="synonym">Musa ensete</name>
    <dbReference type="NCBI Taxonomy" id="4639"/>
    <lineage>
        <taxon>Eukaryota</taxon>
        <taxon>Viridiplantae</taxon>
        <taxon>Streptophyta</taxon>
        <taxon>Embryophyta</taxon>
        <taxon>Tracheophyta</taxon>
        <taxon>Spermatophyta</taxon>
        <taxon>Magnoliopsida</taxon>
        <taxon>Liliopsida</taxon>
        <taxon>Zingiberales</taxon>
        <taxon>Musaceae</taxon>
        <taxon>Ensete</taxon>
    </lineage>
</organism>
<feature type="region of interest" description="Disordered" evidence="1">
    <location>
        <begin position="1"/>
        <end position="21"/>
    </location>
</feature>
<gene>
    <name evidence="2" type="ORF">BHM03_00041395</name>
</gene>
<dbReference type="AlphaFoldDB" id="A0A445MKF7"/>
<dbReference type="Proteomes" id="UP000290560">
    <property type="component" value="Unassembled WGS sequence"/>
</dbReference>